<dbReference type="PROSITE" id="PS50089">
    <property type="entry name" value="ZF_RING_2"/>
    <property type="match status" value="1"/>
</dbReference>
<dbReference type="Proteomes" id="UP001470230">
    <property type="component" value="Unassembled WGS sequence"/>
</dbReference>
<keyword evidence="8" id="KW-1185">Reference proteome</keyword>
<feature type="domain" description="RING-type" evidence="6">
    <location>
        <begin position="131"/>
        <end position="171"/>
    </location>
</feature>
<dbReference type="PANTHER" id="PTHR13063">
    <property type="entry name" value="ENOS INTERACTING PROTEIN"/>
    <property type="match status" value="1"/>
</dbReference>
<comment type="caution">
    <text evidence="7">The sequence shown here is derived from an EMBL/GenBank/DDBJ whole genome shotgun (WGS) entry which is preliminary data.</text>
</comment>
<evidence type="ECO:0000256" key="4">
    <source>
        <dbReference type="PROSITE-ProRule" id="PRU00175"/>
    </source>
</evidence>
<evidence type="ECO:0000256" key="5">
    <source>
        <dbReference type="SAM" id="MobiDB-lite"/>
    </source>
</evidence>
<feature type="compositionally biased region" description="Basic and acidic residues" evidence="5">
    <location>
        <begin position="76"/>
        <end position="85"/>
    </location>
</feature>
<proteinExistence type="predicted"/>
<sequence length="210" mass="23338">MTSTTKIYNVTNRTRTEWRGTTPKVEVDLHAMNSWNCCGICNHPARNPVCCPHGDVFCKECILEFILNNSNSSKPKPSEHADHSSSTKKKKNKISCPVCSNKINFKSLLNLEYNESQSPSSSNGNAKDPLCCGCDNPMVGISKAYRIPCGHVVCTNCYNQMVKIDKQCPKCAEKIENEKEIILLNKSIIDQVNFGGKIVVKGRGVFMQFG</sequence>
<dbReference type="Gene3D" id="3.30.40.10">
    <property type="entry name" value="Zinc/RING finger domain, C3HC4 (zinc finger)"/>
    <property type="match status" value="2"/>
</dbReference>
<keyword evidence="2 4" id="KW-0863">Zinc-finger</keyword>
<accession>A0ABR2IPI5</accession>
<dbReference type="EMBL" id="JAPFFF010000015">
    <property type="protein sequence ID" value="KAK8866826.1"/>
    <property type="molecule type" value="Genomic_DNA"/>
</dbReference>
<dbReference type="PROSITE" id="PS00518">
    <property type="entry name" value="ZF_RING_1"/>
    <property type="match status" value="1"/>
</dbReference>
<evidence type="ECO:0000256" key="1">
    <source>
        <dbReference type="ARBA" id="ARBA00022723"/>
    </source>
</evidence>
<gene>
    <name evidence="7" type="ORF">M9Y10_009794</name>
</gene>
<dbReference type="SMART" id="SM00184">
    <property type="entry name" value="RING"/>
    <property type="match status" value="2"/>
</dbReference>
<dbReference type="InterPro" id="IPR001841">
    <property type="entry name" value="Znf_RING"/>
</dbReference>
<dbReference type="InterPro" id="IPR016818">
    <property type="entry name" value="NOSIP"/>
</dbReference>
<evidence type="ECO:0000259" key="6">
    <source>
        <dbReference type="PROSITE" id="PS50089"/>
    </source>
</evidence>
<evidence type="ECO:0000256" key="2">
    <source>
        <dbReference type="ARBA" id="ARBA00022771"/>
    </source>
</evidence>
<dbReference type="InterPro" id="IPR013083">
    <property type="entry name" value="Znf_RING/FYVE/PHD"/>
</dbReference>
<organism evidence="7 8">
    <name type="scientific">Tritrichomonas musculus</name>
    <dbReference type="NCBI Taxonomy" id="1915356"/>
    <lineage>
        <taxon>Eukaryota</taxon>
        <taxon>Metamonada</taxon>
        <taxon>Parabasalia</taxon>
        <taxon>Tritrichomonadida</taxon>
        <taxon>Tritrichomonadidae</taxon>
        <taxon>Tritrichomonas</taxon>
    </lineage>
</organism>
<protein>
    <recommendedName>
        <fullName evidence="6">RING-type domain-containing protein</fullName>
    </recommendedName>
</protein>
<dbReference type="Pfam" id="PF04641">
    <property type="entry name" value="Rtf2"/>
    <property type="match status" value="1"/>
</dbReference>
<dbReference type="SUPFAM" id="SSF57850">
    <property type="entry name" value="RING/U-box"/>
    <property type="match status" value="2"/>
</dbReference>
<dbReference type="PANTHER" id="PTHR13063:SF10">
    <property type="entry name" value="NITRIC OXIDE SYNTHASE-INTERACTING PROTEIN"/>
    <property type="match status" value="1"/>
</dbReference>
<evidence type="ECO:0000313" key="7">
    <source>
        <dbReference type="EMBL" id="KAK8866826.1"/>
    </source>
</evidence>
<reference evidence="7 8" key="1">
    <citation type="submission" date="2024-04" db="EMBL/GenBank/DDBJ databases">
        <title>Tritrichomonas musculus Genome.</title>
        <authorList>
            <person name="Alves-Ferreira E."/>
            <person name="Grigg M."/>
            <person name="Lorenzi H."/>
            <person name="Galac M."/>
        </authorList>
    </citation>
    <scope>NUCLEOTIDE SEQUENCE [LARGE SCALE GENOMIC DNA]</scope>
    <source>
        <strain evidence="7 8">EAF2021</strain>
    </source>
</reference>
<dbReference type="InterPro" id="IPR017907">
    <property type="entry name" value="Znf_RING_CS"/>
</dbReference>
<name>A0ABR2IPI5_9EUKA</name>
<evidence type="ECO:0000256" key="3">
    <source>
        <dbReference type="ARBA" id="ARBA00022833"/>
    </source>
</evidence>
<evidence type="ECO:0000313" key="8">
    <source>
        <dbReference type="Proteomes" id="UP001470230"/>
    </source>
</evidence>
<keyword evidence="3" id="KW-0862">Zinc</keyword>
<feature type="region of interest" description="Disordered" evidence="5">
    <location>
        <begin position="72"/>
        <end position="91"/>
    </location>
</feature>
<keyword evidence="1" id="KW-0479">Metal-binding</keyword>